<evidence type="ECO:0000256" key="4">
    <source>
        <dbReference type="ARBA" id="ARBA00022475"/>
    </source>
</evidence>
<evidence type="ECO:0000256" key="3">
    <source>
        <dbReference type="ARBA" id="ARBA00022448"/>
    </source>
</evidence>
<dbReference type="PANTHER" id="PTHR43549">
    <property type="entry name" value="MULTIDRUG RESISTANCE PROTEIN YPNP-RELATED"/>
    <property type="match status" value="1"/>
</dbReference>
<protein>
    <submittedName>
        <fullName evidence="9">MATE family efflux protein</fullName>
    </submittedName>
</protein>
<evidence type="ECO:0000256" key="6">
    <source>
        <dbReference type="ARBA" id="ARBA00022989"/>
    </source>
</evidence>
<feature type="transmembrane region" description="Helical" evidence="8">
    <location>
        <begin position="355"/>
        <end position="376"/>
    </location>
</feature>
<proteinExistence type="inferred from homology"/>
<keyword evidence="6 8" id="KW-1133">Transmembrane helix</keyword>
<keyword evidence="5 8" id="KW-0812">Transmembrane</keyword>
<comment type="subcellular location">
    <subcellularLocation>
        <location evidence="1">Cell membrane</location>
        <topology evidence="1">Multi-pass membrane protein</topology>
    </subcellularLocation>
</comment>
<feature type="transmembrane region" description="Helical" evidence="8">
    <location>
        <begin position="194"/>
        <end position="215"/>
    </location>
</feature>
<keyword evidence="3" id="KW-0813">Transport</keyword>
<evidence type="ECO:0000256" key="2">
    <source>
        <dbReference type="ARBA" id="ARBA00010199"/>
    </source>
</evidence>
<dbReference type="EMBL" id="JAFBDR010000019">
    <property type="protein sequence ID" value="MBM7572586.1"/>
    <property type="molecule type" value="Genomic_DNA"/>
</dbReference>
<gene>
    <name evidence="9" type="ORF">JOC48_003117</name>
</gene>
<keyword evidence="7 8" id="KW-0472">Membrane</keyword>
<dbReference type="InterPro" id="IPR002528">
    <property type="entry name" value="MATE_fam"/>
</dbReference>
<reference evidence="9 10" key="1">
    <citation type="submission" date="2021-01" db="EMBL/GenBank/DDBJ databases">
        <title>Genomic Encyclopedia of Type Strains, Phase IV (KMG-IV): sequencing the most valuable type-strain genomes for metagenomic binning, comparative biology and taxonomic classification.</title>
        <authorList>
            <person name="Goeker M."/>
        </authorList>
    </citation>
    <scope>NUCLEOTIDE SEQUENCE [LARGE SCALE GENOMIC DNA]</scope>
    <source>
        <strain evidence="9 10">DSM 23711</strain>
    </source>
</reference>
<name>A0ABS2N3A0_9BACI</name>
<dbReference type="InterPro" id="IPR048279">
    <property type="entry name" value="MdtK-like"/>
</dbReference>
<feature type="transmembrane region" description="Helical" evidence="8">
    <location>
        <begin position="49"/>
        <end position="71"/>
    </location>
</feature>
<dbReference type="CDD" id="cd13138">
    <property type="entry name" value="MATE_yoeA_like"/>
    <property type="match status" value="1"/>
</dbReference>
<evidence type="ECO:0000256" key="8">
    <source>
        <dbReference type="SAM" id="Phobius"/>
    </source>
</evidence>
<evidence type="ECO:0000313" key="9">
    <source>
        <dbReference type="EMBL" id="MBM7572586.1"/>
    </source>
</evidence>
<evidence type="ECO:0000256" key="7">
    <source>
        <dbReference type="ARBA" id="ARBA00023136"/>
    </source>
</evidence>
<feature type="transmembrane region" description="Helical" evidence="8">
    <location>
        <begin position="383"/>
        <end position="405"/>
    </location>
</feature>
<comment type="similarity">
    <text evidence="2">Belongs to the multi antimicrobial extrusion (MATE) (TC 2.A.66.1) family.</text>
</comment>
<evidence type="ECO:0000256" key="1">
    <source>
        <dbReference type="ARBA" id="ARBA00004651"/>
    </source>
</evidence>
<evidence type="ECO:0000313" key="10">
    <source>
        <dbReference type="Proteomes" id="UP001296943"/>
    </source>
</evidence>
<feature type="transmembrane region" description="Helical" evidence="8">
    <location>
        <begin position="411"/>
        <end position="432"/>
    </location>
</feature>
<dbReference type="NCBIfam" id="TIGR00797">
    <property type="entry name" value="matE"/>
    <property type="match status" value="1"/>
</dbReference>
<organism evidence="9 10">
    <name type="scientific">Aquibacillus albus</name>
    <dbReference type="NCBI Taxonomy" id="1168171"/>
    <lineage>
        <taxon>Bacteria</taxon>
        <taxon>Bacillati</taxon>
        <taxon>Bacillota</taxon>
        <taxon>Bacilli</taxon>
        <taxon>Bacillales</taxon>
        <taxon>Bacillaceae</taxon>
        <taxon>Aquibacillus</taxon>
    </lineage>
</organism>
<accession>A0ABS2N3A0</accession>
<comment type="caution">
    <text evidence="9">The sequence shown here is derived from an EMBL/GenBank/DDBJ whole genome shotgun (WGS) entry which is preliminary data.</text>
</comment>
<dbReference type="InterPro" id="IPR052031">
    <property type="entry name" value="Membrane_Transporter-Flippase"/>
</dbReference>
<dbReference type="RefSeq" id="WP_204501097.1">
    <property type="nucleotide sequence ID" value="NZ_JAFBDR010000019.1"/>
</dbReference>
<keyword evidence="10" id="KW-1185">Reference proteome</keyword>
<keyword evidence="4" id="KW-1003">Cell membrane</keyword>
<dbReference type="Proteomes" id="UP001296943">
    <property type="component" value="Unassembled WGS sequence"/>
</dbReference>
<evidence type="ECO:0000256" key="5">
    <source>
        <dbReference type="ARBA" id="ARBA00022692"/>
    </source>
</evidence>
<feature type="transmembrane region" description="Helical" evidence="8">
    <location>
        <begin position="169"/>
        <end position="188"/>
    </location>
</feature>
<feature type="transmembrane region" description="Helical" evidence="8">
    <location>
        <begin position="135"/>
        <end position="157"/>
    </location>
</feature>
<feature type="transmembrane region" description="Helical" evidence="8">
    <location>
        <begin position="92"/>
        <end position="115"/>
    </location>
</feature>
<feature type="transmembrane region" description="Helical" evidence="8">
    <location>
        <begin position="12"/>
        <end position="29"/>
    </location>
</feature>
<feature type="transmembrane region" description="Helical" evidence="8">
    <location>
        <begin position="317"/>
        <end position="343"/>
    </location>
</feature>
<dbReference type="Pfam" id="PF01554">
    <property type="entry name" value="MatE"/>
    <property type="match status" value="2"/>
</dbReference>
<sequence>MRKQQDFTNGKIINQLLTFSAPIMFTNLLQVSYQFIDSLWVGNLLGANALGAVAVSSIVIFTLLSFIIGINNTTLTVLSQQKGKGNEEGLKSYLNAFVVTLTIMAIFLGLIGFLLANPILSLLGTPSSMMDDASVYLKINALGILFLLGYNFIGTVLRAIGDSKTPLRFVMIAVILNFIFDPVFISVFDLGIHGAAYATVCSQGIAFLYGIYYVLRKELVPFPVPSLPAIAEVKLILHLGIPSGLQMSVISAGSAAIMSVVTSHGEAVVAGFSAAQRLDSIFILPCHALGTAVNSMAGQNIGVNKWERVSKISKYGVIYNFLIMLFVALLLVLFAQFGIQLFIQDQAAVQFGATYLTIVAFFYPFLGINFILNGVVRAAGAMYQVLILNVISFWILRYPLTYLFSSKFGEIGIGLGMGISFVISSLFAFLYYRYGRWREKEIFKEDVQKDTK</sequence>
<dbReference type="PIRSF" id="PIRSF006603">
    <property type="entry name" value="DinF"/>
    <property type="match status" value="1"/>
</dbReference>
<dbReference type="PANTHER" id="PTHR43549:SF3">
    <property type="entry name" value="MULTIDRUG RESISTANCE PROTEIN YPNP-RELATED"/>
    <property type="match status" value="1"/>
</dbReference>